<evidence type="ECO:0000256" key="8">
    <source>
        <dbReference type="ARBA" id="ARBA00023002"/>
    </source>
</evidence>
<name>A0A2Z6MK01_TRISU</name>
<keyword evidence="9 12" id="KW-0408">Iron</keyword>
<dbReference type="PANTHER" id="PTHR47953:SF19">
    <property type="entry name" value="OS06G0641600 PROTEIN"/>
    <property type="match status" value="1"/>
</dbReference>
<evidence type="ECO:0000256" key="1">
    <source>
        <dbReference type="ARBA" id="ARBA00001971"/>
    </source>
</evidence>
<comment type="cofactor">
    <cofactor evidence="1 12">
        <name>heme</name>
        <dbReference type="ChEBI" id="CHEBI:30413"/>
    </cofactor>
</comment>
<comment type="similarity">
    <text evidence="3 13">Belongs to the cytochrome P450 family.</text>
</comment>
<dbReference type="EMBL" id="DF973275">
    <property type="protein sequence ID" value="GAU23760.1"/>
    <property type="molecule type" value="Genomic_DNA"/>
</dbReference>
<dbReference type="GO" id="GO:0004497">
    <property type="term" value="F:monooxygenase activity"/>
    <property type="evidence" value="ECO:0007669"/>
    <property type="project" value="UniProtKB-KW"/>
</dbReference>
<keyword evidence="10 13" id="KW-0503">Monooxygenase</keyword>
<evidence type="ECO:0000256" key="3">
    <source>
        <dbReference type="ARBA" id="ARBA00010617"/>
    </source>
</evidence>
<dbReference type="Proteomes" id="UP000242715">
    <property type="component" value="Unassembled WGS sequence"/>
</dbReference>
<keyword evidence="15" id="KW-1185">Reference proteome</keyword>
<dbReference type="PRINTS" id="PR00385">
    <property type="entry name" value="P450"/>
</dbReference>
<keyword evidence="8 13" id="KW-0560">Oxidoreductase</keyword>
<evidence type="ECO:0000256" key="12">
    <source>
        <dbReference type="PIRSR" id="PIRSR602401-1"/>
    </source>
</evidence>
<dbReference type="GO" id="GO:0005506">
    <property type="term" value="F:iron ion binding"/>
    <property type="evidence" value="ECO:0007669"/>
    <property type="project" value="InterPro"/>
</dbReference>
<dbReference type="InterPro" id="IPR052306">
    <property type="entry name" value="CYP450_71D"/>
</dbReference>
<dbReference type="AlphaFoldDB" id="A0A2Z6MK01"/>
<organism evidence="14 15">
    <name type="scientific">Trifolium subterraneum</name>
    <name type="common">Subterranean clover</name>
    <dbReference type="NCBI Taxonomy" id="3900"/>
    <lineage>
        <taxon>Eukaryota</taxon>
        <taxon>Viridiplantae</taxon>
        <taxon>Streptophyta</taxon>
        <taxon>Embryophyta</taxon>
        <taxon>Tracheophyta</taxon>
        <taxon>Spermatophyta</taxon>
        <taxon>Magnoliopsida</taxon>
        <taxon>eudicotyledons</taxon>
        <taxon>Gunneridae</taxon>
        <taxon>Pentapetalae</taxon>
        <taxon>rosids</taxon>
        <taxon>fabids</taxon>
        <taxon>Fabales</taxon>
        <taxon>Fabaceae</taxon>
        <taxon>Papilionoideae</taxon>
        <taxon>50 kb inversion clade</taxon>
        <taxon>NPAAA clade</taxon>
        <taxon>Hologalegina</taxon>
        <taxon>IRL clade</taxon>
        <taxon>Trifolieae</taxon>
        <taxon>Trifolium</taxon>
    </lineage>
</organism>
<keyword evidence="5" id="KW-0812">Transmembrane</keyword>
<reference evidence="15" key="1">
    <citation type="journal article" date="2017" name="Front. Plant Sci.">
        <title>Climate Clever Clovers: New Paradigm to Reduce the Environmental Footprint of Ruminants by Breeding Low Methanogenic Forages Utilizing Haplotype Variation.</title>
        <authorList>
            <person name="Kaur P."/>
            <person name="Appels R."/>
            <person name="Bayer P.E."/>
            <person name="Keeble-Gagnere G."/>
            <person name="Wang J."/>
            <person name="Hirakawa H."/>
            <person name="Shirasawa K."/>
            <person name="Vercoe P."/>
            <person name="Stefanova K."/>
            <person name="Durmic Z."/>
            <person name="Nichols P."/>
            <person name="Revell C."/>
            <person name="Isobe S.N."/>
            <person name="Edwards D."/>
            <person name="Erskine W."/>
        </authorList>
    </citation>
    <scope>NUCLEOTIDE SEQUENCE [LARGE SCALE GENOMIC DNA]</scope>
    <source>
        <strain evidence="15">cv. Daliak</strain>
    </source>
</reference>
<evidence type="ECO:0000256" key="9">
    <source>
        <dbReference type="ARBA" id="ARBA00023004"/>
    </source>
</evidence>
<comment type="subcellular location">
    <subcellularLocation>
        <location evidence="2">Membrane</location>
        <topology evidence="2">Single-pass membrane protein</topology>
    </subcellularLocation>
</comment>
<keyword evidence="4 12" id="KW-0349">Heme</keyword>
<gene>
    <name evidence="14" type="ORF">TSUD_128650</name>
</gene>
<dbReference type="GO" id="GO:0016705">
    <property type="term" value="F:oxidoreductase activity, acting on paired donors, with incorporation or reduction of molecular oxygen"/>
    <property type="evidence" value="ECO:0007669"/>
    <property type="project" value="InterPro"/>
</dbReference>
<proteinExistence type="inferred from homology"/>
<evidence type="ECO:0000256" key="4">
    <source>
        <dbReference type="ARBA" id="ARBA00022617"/>
    </source>
</evidence>
<evidence type="ECO:0000256" key="2">
    <source>
        <dbReference type="ARBA" id="ARBA00004167"/>
    </source>
</evidence>
<dbReference type="OrthoDB" id="1470350at2759"/>
<sequence length="416" mass="47681">MKTHDVIFASRPHTLSSEIIFYDSTDIAFAPYGEYWRQLRKICTVELLSIKRVQSFWPIREQEMNNLVKTIASEEGRVVNLSQQVVSMMFSVTSMAAFGKKYAEQDEFISAVRELILLASGFYVGDLFPSAKWLQNVTGMRPKLEKLHKKIDRILDIIINDHKEKKSRTNNCLVEGEEDFIDVLLKFEDGSSSDLDFYLTKKNIKAIIFDIFIAGSDQPATAIIWAMAEMIKDPRVMKKAQAEVRAIFQKRGKVDETCIDELKYLKAIIREALRLHPPGALLLPRESGQACQIDGYHIPKKSRVIINAWAIGRDPKYWIEPERFYPERFIDGNVNFYGTNFEYIPFGAGRRICPGMNSAIANIELALALLLCHFDWKLPGGMKSEDLDMNELFGVSVTRKDHLYIIPTMQTTTFLQ</sequence>
<keyword evidence="7" id="KW-1133">Transmembrane helix</keyword>
<dbReference type="PROSITE" id="PS00086">
    <property type="entry name" value="CYTOCHROME_P450"/>
    <property type="match status" value="1"/>
</dbReference>
<evidence type="ECO:0000256" key="10">
    <source>
        <dbReference type="ARBA" id="ARBA00023033"/>
    </source>
</evidence>
<dbReference type="CDD" id="cd11072">
    <property type="entry name" value="CYP71-like"/>
    <property type="match status" value="1"/>
</dbReference>
<keyword evidence="11" id="KW-0472">Membrane</keyword>
<dbReference type="Pfam" id="PF00067">
    <property type="entry name" value="p450"/>
    <property type="match status" value="1"/>
</dbReference>
<dbReference type="GO" id="GO:0016020">
    <property type="term" value="C:membrane"/>
    <property type="evidence" value="ECO:0007669"/>
    <property type="project" value="UniProtKB-SubCell"/>
</dbReference>
<evidence type="ECO:0000256" key="7">
    <source>
        <dbReference type="ARBA" id="ARBA00022989"/>
    </source>
</evidence>
<evidence type="ECO:0000313" key="15">
    <source>
        <dbReference type="Proteomes" id="UP000242715"/>
    </source>
</evidence>
<dbReference type="InterPro" id="IPR002401">
    <property type="entry name" value="Cyt_P450_E_grp-I"/>
</dbReference>
<dbReference type="GO" id="GO:0020037">
    <property type="term" value="F:heme binding"/>
    <property type="evidence" value="ECO:0007669"/>
    <property type="project" value="InterPro"/>
</dbReference>
<dbReference type="InterPro" id="IPR036396">
    <property type="entry name" value="Cyt_P450_sf"/>
</dbReference>
<protein>
    <recommendedName>
        <fullName evidence="16">Cytochrome P450</fullName>
    </recommendedName>
</protein>
<dbReference type="SUPFAM" id="SSF48264">
    <property type="entry name" value="Cytochrome P450"/>
    <property type="match status" value="1"/>
</dbReference>
<dbReference type="InterPro" id="IPR001128">
    <property type="entry name" value="Cyt_P450"/>
</dbReference>
<dbReference type="InterPro" id="IPR017972">
    <property type="entry name" value="Cyt_P450_CS"/>
</dbReference>
<evidence type="ECO:0000256" key="11">
    <source>
        <dbReference type="ARBA" id="ARBA00023136"/>
    </source>
</evidence>
<evidence type="ECO:0000256" key="6">
    <source>
        <dbReference type="ARBA" id="ARBA00022723"/>
    </source>
</evidence>
<feature type="binding site" description="axial binding residue" evidence="12">
    <location>
        <position position="353"/>
    </location>
    <ligand>
        <name>heme</name>
        <dbReference type="ChEBI" id="CHEBI:30413"/>
    </ligand>
    <ligandPart>
        <name>Fe</name>
        <dbReference type="ChEBI" id="CHEBI:18248"/>
    </ligandPart>
</feature>
<evidence type="ECO:0000313" key="14">
    <source>
        <dbReference type="EMBL" id="GAU23760.1"/>
    </source>
</evidence>
<dbReference type="PRINTS" id="PR00463">
    <property type="entry name" value="EP450I"/>
</dbReference>
<accession>A0A2Z6MK01</accession>
<evidence type="ECO:0000256" key="5">
    <source>
        <dbReference type="ARBA" id="ARBA00022692"/>
    </source>
</evidence>
<keyword evidence="6 12" id="KW-0479">Metal-binding</keyword>
<dbReference type="FunFam" id="1.10.630.10:FF:000043">
    <property type="entry name" value="Cytochrome P450 99A2"/>
    <property type="match status" value="1"/>
</dbReference>
<evidence type="ECO:0000256" key="13">
    <source>
        <dbReference type="RuleBase" id="RU000461"/>
    </source>
</evidence>
<dbReference type="Gene3D" id="1.10.630.10">
    <property type="entry name" value="Cytochrome P450"/>
    <property type="match status" value="1"/>
</dbReference>
<dbReference type="PANTHER" id="PTHR47953">
    <property type="entry name" value="OS08G0105600 PROTEIN"/>
    <property type="match status" value="1"/>
</dbReference>
<evidence type="ECO:0008006" key="16">
    <source>
        <dbReference type="Google" id="ProtNLM"/>
    </source>
</evidence>